<keyword evidence="2" id="KW-1185">Reference proteome</keyword>
<dbReference type="OrthoDB" id="10017160at2759"/>
<dbReference type="Proteomes" id="UP000299102">
    <property type="component" value="Unassembled WGS sequence"/>
</dbReference>
<protein>
    <submittedName>
        <fullName evidence="1">Uncharacterized protein</fullName>
    </submittedName>
</protein>
<dbReference type="InterPro" id="IPR036397">
    <property type="entry name" value="RNaseH_sf"/>
</dbReference>
<reference evidence="1 2" key="1">
    <citation type="journal article" date="2019" name="Commun. Biol.">
        <title>The bagworm genome reveals a unique fibroin gene that provides high tensile strength.</title>
        <authorList>
            <person name="Kono N."/>
            <person name="Nakamura H."/>
            <person name="Ohtoshi R."/>
            <person name="Tomita M."/>
            <person name="Numata K."/>
            <person name="Arakawa K."/>
        </authorList>
    </citation>
    <scope>NUCLEOTIDE SEQUENCE [LARGE SCALE GENOMIC DNA]</scope>
</reference>
<dbReference type="AlphaFoldDB" id="A0A4C1WBM7"/>
<dbReference type="GO" id="GO:0003676">
    <property type="term" value="F:nucleic acid binding"/>
    <property type="evidence" value="ECO:0007669"/>
    <property type="project" value="InterPro"/>
</dbReference>
<proteinExistence type="predicted"/>
<evidence type="ECO:0000313" key="1">
    <source>
        <dbReference type="EMBL" id="GBP47545.1"/>
    </source>
</evidence>
<comment type="caution">
    <text evidence="1">The sequence shown here is derived from an EMBL/GenBank/DDBJ whole genome shotgun (WGS) entry which is preliminary data.</text>
</comment>
<sequence>MHEDGPVLVAGFELVTCSDSKLQKRDESWIYAYDRETKQQSTLWMSHDEPNPTKLIRSESTLKQTVACFFSINGHMVTAPLENRKTVNSEWYTTICFSKRSLKKKGKNSDYAESIFITMLAVTRRLKLDF</sequence>
<dbReference type="EMBL" id="BGZK01000504">
    <property type="protein sequence ID" value="GBP47545.1"/>
    <property type="molecule type" value="Genomic_DNA"/>
</dbReference>
<gene>
    <name evidence="1" type="ORF">EVAR_40101_1</name>
</gene>
<evidence type="ECO:0000313" key="2">
    <source>
        <dbReference type="Proteomes" id="UP000299102"/>
    </source>
</evidence>
<name>A0A4C1WBM7_EUMVA</name>
<organism evidence="1 2">
    <name type="scientific">Eumeta variegata</name>
    <name type="common">Bagworm moth</name>
    <name type="synonym">Eumeta japonica</name>
    <dbReference type="NCBI Taxonomy" id="151549"/>
    <lineage>
        <taxon>Eukaryota</taxon>
        <taxon>Metazoa</taxon>
        <taxon>Ecdysozoa</taxon>
        <taxon>Arthropoda</taxon>
        <taxon>Hexapoda</taxon>
        <taxon>Insecta</taxon>
        <taxon>Pterygota</taxon>
        <taxon>Neoptera</taxon>
        <taxon>Endopterygota</taxon>
        <taxon>Lepidoptera</taxon>
        <taxon>Glossata</taxon>
        <taxon>Ditrysia</taxon>
        <taxon>Tineoidea</taxon>
        <taxon>Psychidae</taxon>
        <taxon>Oiketicinae</taxon>
        <taxon>Eumeta</taxon>
    </lineage>
</organism>
<dbReference type="Gene3D" id="3.30.420.10">
    <property type="entry name" value="Ribonuclease H-like superfamily/Ribonuclease H"/>
    <property type="match status" value="1"/>
</dbReference>
<accession>A0A4C1WBM7</accession>